<sequence>MPTFSDKAQSADAFILNQRTSNVCGTGPVLFQESRLALSSDLDRIVLVRYIEHYSPECEQWVEYSHSVSVAELTQWLMANGQLNVVSSDGSAGA</sequence>
<dbReference type="AlphaFoldDB" id="A0A0J6GKQ2"/>
<dbReference type="RefSeq" id="WP_048379859.1">
    <property type="nucleotide sequence ID" value="NZ_FNRS01000001.1"/>
</dbReference>
<evidence type="ECO:0000313" key="3">
    <source>
        <dbReference type="Proteomes" id="UP000036395"/>
    </source>
</evidence>
<dbReference type="Proteomes" id="UP000183155">
    <property type="component" value="Unassembled WGS sequence"/>
</dbReference>
<evidence type="ECO:0000313" key="4">
    <source>
        <dbReference type="Proteomes" id="UP000183155"/>
    </source>
</evidence>
<proteinExistence type="predicted"/>
<dbReference type="EMBL" id="FNRS01000001">
    <property type="protein sequence ID" value="SEC41505.1"/>
    <property type="molecule type" value="Genomic_DNA"/>
</dbReference>
<comment type="caution">
    <text evidence="1">The sequence shown here is derived from an EMBL/GenBank/DDBJ whole genome shotgun (WGS) entry which is preliminary data.</text>
</comment>
<gene>
    <name evidence="2" type="ORF">SAMN04490203_2370</name>
    <name evidence="1" type="ORF">TU78_07740</name>
</gene>
<dbReference type="STRING" id="47884.SAMN04490203_2370"/>
<accession>A0A0J6GKQ2</accession>
<organism evidence="1 3">
    <name type="scientific">Pseudomonas taetrolens</name>
    <dbReference type="NCBI Taxonomy" id="47884"/>
    <lineage>
        <taxon>Bacteria</taxon>
        <taxon>Pseudomonadati</taxon>
        <taxon>Pseudomonadota</taxon>
        <taxon>Gammaproteobacteria</taxon>
        <taxon>Pseudomonadales</taxon>
        <taxon>Pseudomonadaceae</taxon>
        <taxon>Pseudomonas</taxon>
    </lineage>
</organism>
<dbReference type="PATRIC" id="fig|47884.3.peg.1961"/>
<dbReference type="Proteomes" id="UP000036395">
    <property type="component" value="Unassembled WGS sequence"/>
</dbReference>
<name>A0A0J6GKQ2_PSETA</name>
<evidence type="ECO:0000313" key="1">
    <source>
        <dbReference type="EMBL" id="KMM85241.1"/>
    </source>
</evidence>
<keyword evidence="4" id="KW-1185">Reference proteome</keyword>
<evidence type="ECO:0000313" key="2">
    <source>
        <dbReference type="EMBL" id="SEC41505.1"/>
    </source>
</evidence>
<reference evidence="2 4" key="2">
    <citation type="submission" date="2016-10" db="EMBL/GenBank/DDBJ databases">
        <authorList>
            <person name="Varghese N."/>
            <person name="Submissions S."/>
        </authorList>
    </citation>
    <scope>NUCLEOTIDE SEQUENCE [LARGE SCALE GENOMIC DNA]</scope>
    <source>
        <strain evidence="2 4">BS3652</strain>
    </source>
</reference>
<dbReference type="OrthoDB" id="6925107at2"/>
<dbReference type="EMBL" id="JYLA01000003">
    <property type="protein sequence ID" value="KMM85241.1"/>
    <property type="molecule type" value="Genomic_DNA"/>
</dbReference>
<protein>
    <submittedName>
        <fullName evidence="1">Uncharacterized protein</fullName>
    </submittedName>
</protein>
<reference evidence="1 3" key="1">
    <citation type="submission" date="2015-02" db="EMBL/GenBank/DDBJ databases">
        <title>Pseudomonas helleri sp. nov. and Pseudomonas weihenstephanensis sp. nov., isolated from raw cows milk.</title>
        <authorList>
            <person name="von Neubeck M."/>
            <person name="Huptas C."/>
            <person name="Wenning M."/>
            <person name="Scherer S."/>
        </authorList>
    </citation>
    <scope>NUCLEOTIDE SEQUENCE [LARGE SCALE GENOMIC DNA]</scope>
    <source>
        <strain evidence="1 3">DSM 21104</strain>
    </source>
</reference>